<dbReference type="PANTHER" id="PTHR14581">
    <property type="match status" value="1"/>
</dbReference>
<feature type="compositionally biased region" description="Basic and acidic residues" evidence="2">
    <location>
        <begin position="65"/>
        <end position="74"/>
    </location>
</feature>
<evidence type="ECO:0000256" key="2">
    <source>
        <dbReference type="SAM" id="MobiDB-lite"/>
    </source>
</evidence>
<feature type="region of interest" description="Disordered" evidence="2">
    <location>
        <begin position="162"/>
        <end position="182"/>
    </location>
</feature>
<organism evidence="3 4">
    <name type="scientific">Cairina moschata</name>
    <name type="common">Muscovy duck</name>
    <dbReference type="NCBI Taxonomy" id="8855"/>
    <lineage>
        <taxon>Eukaryota</taxon>
        <taxon>Metazoa</taxon>
        <taxon>Chordata</taxon>
        <taxon>Craniata</taxon>
        <taxon>Vertebrata</taxon>
        <taxon>Euteleostomi</taxon>
        <taxon>Archelosauria</taxon>
        <taxon>Archosauria</taxon>
        <taxon>Dinosauria</taxon>
        <taxon>Saurischia</taxon>
        <taxon>Theropoda</taxon>
        <taxon>Coelurosauria</taxon>
        <taxon>Aves</taxon>
        <taxon>Neognathae</taxon>
        <taxon>Galloanserae</taxon>
        <taxon>Anseriformes</taxon>
        <taxon>Anatidae</taxon>
        <taxon>Anatinae</taxon>
        <taxon>Cairina</taxon>
    </lineage>
</organism>
<proteinExistence type="inferred from homology"/>
<sequence>MGACDRRCHRARVGGPEAPGVLATSRCWVTRGPRKAAPKTPPGARGQRSVAGGTAWGLWDGGRCAGDRAQHGDPQHGNPVAAPLPPAAPGLGHEAPAPASSRLLPGSCLLLGPPPALQGGSRGHGRNPPVPPRRPAAMAESHSWWKLTFLRKRKSMPQVLYDSPDVHAGDGPEGNGEGGTPEYTARLEKIVDKSSKGKHVKVSNSGRFKEKKKPPILLGSGPVTRWSGGARCGAGWTPPSTSEEK</sequence>
<protein>
    <submittedName>
        <fullName evidence="3">Uncharacterized protein</fullName>
    </submittedName>
</protein>
<dbReference type="InterPro" id="IPR028237">
    <property type="entry name" value="PRR15"/>
</dbReference>
<evidence type="ECO:0000313" key="3">
    <source>
        <dbReference type="Ensembl" id="ENSCMMP00000016299.1"/>
    </source>
</evidence>
<feature type="region of interest" description="Disordered" evidence="2">
    <location>
        <begin position="63"/>
        <end position="140"/>
    </location>
</feature>
<comment type="similarity">
    <text evidence="1">Belongs to the PRR15 family.</text>
</comment>
<dbReference type="AlphaFoldDB" id="A0A8C3C6M2"/>
<feature type="region of interest" description="Disordered" evidence="2">
    <location>
        <begin position="194"/>
        <end position="245"/>
    </location>
</feature>
<evidence type="ECO:0000256" key="1">
    <source>
        <dbReference type="ARBA" id="ARBA00010096"/>
    </source>
</evidence>
<evidence type="ECO:0000313" key="4">
    <source>
        <dbReference type="Proteomes" id="UP000694556"/>
    </source>
</evidence>
<name>A0A8C3C6M2_CAIMO</name>
<dbReference type="Ensembl" id="ENSCMMT00000017912.1">
    <property type="protein sequence ID" value="ENSCMMP00000016299.1"/>
    <property type="gene ID" value="ENSCMMG00000010359.1"/>
</dbReference>
<dbReference type="Pfam" id="PF15321">
    <property type="entry name" value="ATAD4"/>
    <property type="match status" value="1"/>
</dbReference>
<keyword evidence="4" id="KW-1185">Reference proteome</keyword>
<feature type="compositionally biased region" description="Low complexity" evidence="2">
    <location>
        <begin position="89"/>
        <end position="111"/>
    </location>
</feature>
<reference evidence="3" key="2">
    <citation type="submission" date="2025-09" db="UniProtKB">
        <authorList>
            <consortium name="Ensembl"/>
        </authorList>
    </citation>
    <scope>IDENTIFICATION</scope>
</reference>
<accession>A0A8C3C6M2</accession>
<dbReference type="PANTHER" id="PTHR14581:SF5">
    <property type="entry name" value="PROLINE-RICH PROTEIN 15-LIKE PROTEIN"/>
    <property type="match status" value="1"/>
</dbReference>
<dbReference type="Proteomes" id="UP000694556">
    <property type="component" value="Unassembled WGS sequence"/>
</dbReference>
<reference evidence="3" key="1">
    <citation type="submission" date="2025-08" db="UniProtKB">
        <authorList>
            <consortium name="Ensembl"/>
        </authorList>
    </citation>
    <scope>IDENTIFICATION</scope>
</reference>